<protein>
    <submittedName>
        <fullName evidence="3">Uncharacterized protein</fullName>
    </submittedName>
</protein>
<reference evidence="3" key="2">
    <citation type="submission" date="2016-06" db="UniProtKB">
        <authorList>
            <consortium name="WormBaseParasite"/>
        </authorList>
    </citation>
    <scope>IDENTIFICATION</scope>
</reference>
<accession>A0A183BS99</accession>
<name>A0A183BS99_GLOPA</name>
<evidence type="ECO:0000313" key="2">
    <source>
        <dbReference type="Proteomes" id="UP000050741"/>
    </source>
</evidence>
<dbReference type="WBParaSite" id="GPLIN_000348500">
    <property type="protein sequence ID" value="GPLIN_000348500"/>
    <property type="gene ID" value="GPLIN_000348500"/>
</dbReference>
<reference evidence="2" key="1">
    <citation type="submission" date="2014-05" db="EMBL/GenBank/DDBJ databases">
        <title>The genome and life-stage specific transcriptomes of Globodera pallida elucidate key aspects of plant parasitism by a cyst nematode.</title>
        <authorList>
            <person name="Cotton J.A."/>
            <person name="Lilley C.J."/>
            <person name="Jones L.M."/>
            <person name="Kikuchi T."/>
            <person name="Reid A.J."/>
            <person name="Thorpe P."/>
            <person name="Tsai I.J."/>
            <person name="Beasley H."/>
            <person name="Blok V."/>
            <person name="Cock P.J.A."/>
            <person name="Van den Akker S.E."/>
            <person name="Holroyd N."/>
            <person name="Hunt M."/>
            <person name="Mantelin S."/>
            <person name="Naghra H."/>
            <person name="Pain A."/>
            <person name="Palomares-Rius J.E."/>
            <person name="Zarowiecki M."/>
            <person name="Berriman M."/>
            <person name="Jones J.T."/>
            <person name="Urwin P.E."/>
        </authorList>
    </citation>
    <scope>NUCLEOTIDE SEQUENCE [LARGE SCALE GENOMIC DNA]</scope>
    <source>
        <strain evidence="2">Lindley</strain>
    </source>
</reference>
<proteinExistence type="predicted"/>
<feature type="signal peptide" evidence="1">
    <location>
        <begin position="1"/>
        <end position="23"/>
    </location>
</feature>
<evidence type="ECO:0000256" key="1">
    <source>
        <dbReference type="SAM" id="SignalP"/>
    </source>
</evidence>
<feature type="chain" id="PRO_5008146536" evidence="1">
    <location>
        <begin position="24"/>
        <end position="204"/>
    </location>
</feature>
<dbReference type="Proteomes" id="UP000050741">
    <property type="component" value="Unassembled WGS sequence"/>
</dbReference>
<dbReference type="AlphaFoldDB" id="A0A183BS99"/>
<keyword evidence="2" id="KW-1185">Reference proteome</keyword>
<evidence type="ECO:0000313" key="3">
    <source>
        <dbReference type="WBParaSite" id="GPLIN_000348500"/>
    </source>
</evidence>
<keyword evidence="1" id="KW-0732">Signal</keyword>
<organism evidence="2 3">
    <name type="scientific">Globodera pallida</name>
    <name type="common">Potato cyst nematode worm</name>
    <name type="synonym">Heterodera pallida</name>
    <dbReference type="NCBI Taxonomy" id="36090"/>
    <lineage>
        <taxon>Eukaryota</taxon>
        <taxon>Metazoa</taxon>
        <taxon>Ecdysozoa</taxon>
        <taxon>Nematoda</taxon>
        <taxon>Chromadorea</taxon>
        <taxon>Rhabditida</taxon>
        <taxon>Tylenchina</taxon>
        <taxon>Tylenchomorpha</taxon>
        <taxon>Tylenchoidea</taxon>
        <taxon>Heteroderidae</taxon>
        <taxon>Heteroderinae</taxon>
        <taxon>Globodera</taxon>
    </lineage>
</organism>
<sequence>MLSVLIAVPSLVFFISTHSVAHGGDQPMRCYQGIHGDVPEELAKTLLKEFNITANADMVDMLCPDESEANHCVQFECKGPGTKYFVFNTCHPRIYYPPYDLNKNKLKQNCNNGKQNDYEWCQAPNVFKSLCNNLSIPQNKRPKPAEVVEPPPIIYGPPPIICDGEMCGGGAAGLGASPAAICAVSAMLLLDHCVGFLRHYRRFD</sequence>